<evidence type="ECO:0000313" key="9">
    <source>
        <dbReference type="Proteomes" id="UP001527866"/>
    </source>
</evidence>
<keyword evidence="9" id="KW-1185">Reference proteome</keyword>
<accession>A0ABT4U7T2</accession>
<keyword evidence="5 7" id="KW-1133">Transmembrane helix</keyword>
<feature type="transmembrane region" description="Helical" evidence="7">
    <location>
        <begin position="6"/>
        <end position="24"/>
    </location>
</feature>
<evidence type="ECO:0000313" key="8">
    <source>
        <dbReference type="EMBL" id="MDA2813009.1"/>
    </source>
</evidence>
<reference evidence="8 9" key="1">
    <citation type="submission" date="2023-01" db="EMBL/GenBank/DDBJ databases">
        <title>Draft genome sequence of Nocardiopsis sp. RSe5-2 isolated from halophytes.</title>
        <authorList>
            <person name="Duangmal K."/>
            <person name="Chantavorakit T."/>
        </authorList>
    </citation>
    <scope>NUCLEOTIDE SEQUENCE [LARGE SCALE GENOMIC DNA]</scope>
    <source>
        <strain evidence="8 9">RSe5-2</strain>
    </source>
</reference>
<comment type="caution">
    <text evidence="8">The sequence shown here is derived from an EMBL/GenBank/DDBJ whole genome shotgun (WGS) entry which is preliminary data.</text>
</comment>
<feature type="transmembrane region" description="Helical" evidence="7">
    <location>
        <begin position="117"/>
        <end position="138"/>
    </location>
</feature>
<dbReference type="EMBL" id="JAQFWQ010000064">
    <property type="protein sequence ID" value="MDA2813009.1"/>
    <property type="molecule type" value="Genomic_DNA"/>
</dbReference>
<evidence type="ECO:0000256" key="4">
    <source>
        <dbReference type="ARBA" id="ARBA00022692"/>
    </source>
</evidence>
<feature type="transmembrane region" description="Helical" evidence="7">
    <location>
        <begin position="253"/>
        <end position="273"/>
    </location>
</feature>
<name>A0ABT4U7T2_9ACTN</name>
<evidence type="ECO:0000256" key="1">
    <source>
        <dbReference type="ARBA" id="ARBA00004651"/>
    </source>
</evidence>
<feature type="transmembrane region" description="Helical" evidence="7">
    <location>
        <begin position="158"/>
        <end position="180"/>
    </location>
</feature>
<evidence type="ECO:0000256" key="6">
    <source>
        <dbReference type="ARBA" id="ARBA00023136"/>
    </source>
</evidence>
<dbReference type="RefSeq" id="WP_270687786.1">
    <property type="nucleotide sequence ID" value="NZ_JAQFWQ010000064.1"/>
</dbReference>
<comment type="similarity">
    <text evidence="2">Belongs to the cytochrome ubiquinol oxidase subunit 2 family.</text>
</comment>
<feature type="transmembrane region" description="Helical" evidence="7">
    <location>
        <begin position="77"/>
        <end position="96"/>
    </location>
</feature>
<dbReference type="Pfam" id="PF02322">
    <property type="entry name" value="Cyt_bd_oxida_II"/>
    <property type="match status" value="1"/>
</dbReference>
<keyword evidence="6 7" id="KW-0472">Membrane</keyword>
<feature type="transmembrane region" description="Helical" evidence="7">
    <location>
        <begin position="44"/>
        <end position="71"/>
    </location>
</feature>
<dbReference type="NCBIfam" id="TIGR00203">
    <property type="entry name" value="cydB"/>
    <property type="match status" value="1"/>
</dbReference>
<keyword evidence="3" id="KW-1003">Cell membrane</keyword>
<dbReference type="PANTHER" id="PTHR43141:SF4">
    <property type="entry name" value="CYTOCHROME BD2 SUBUNIT II"/>
    <property type="match status" value="1"/>
</dbReference>
<comment type="subcellular location">
    <subcellularLocation>
        <location evidence="1">Cell membrane</location>
        <topology evidence="1">Multi-pass membrane protein</topology>
    </subcellularLocation>
</comment>
<keyword evidence="4 7" id="KW-0812">Transmembrane</keyword>
<evidence type="ECO:0000256" key="7">
    <source>
        <dbReference type="SAM" id="Phobius"/>
    </source>
</evidence>
<evidence type="ECO:0000256" key="2">
    <source>
        <dbReference type="ARBA" id="ARBA00007543"/>
    </source>
</evidence>
<proteinExistence type="inferred from homology"/>
<organism evidence="8 9">
    <name type="scientific">Nocardiopsis endophytica</name>
    <dbReference type="NCBI Taxonomy" id="3018445"/>
    <lineage>
        <taxon>Bacteria</taxon>
        <taxon>Bacillati</taxon>
        <taxon>Actinomycetota</taxon>
        <taxon>Actinomycetes</taxon>
        <taxon>Streptosporangiales</taxon>
        <taxon>Nocardiopsidaceae</taxon>
        <taxon>Nocardiopsis</taxon>
    </lineage>
</organism>
<feature type="transmembrane region" description="Helical" evidence="7">
    <location>
        <begin position="192"/>
        <end position="214"/>
    </location>
</feature>
<feature type="transmembrane region" description="Helical" evidence="7">
    <location>
        <begin position="299"/>
        <end position="322"/>
    </location>
</feature>
<protein>
    <submittedName>
        <fullName evidence="8">Cytochrome d ubiquinol oxidase subunit II</fullName>
    </submittedName>
</protein>
<dbReference type="PANTHER" id="PTHR43141">
    <property type="entry name" value="CYTOCHROME BD2 SUBUNIT II"/>
    <property type="match status" value="1"/>
</dbReference>
<evidence type="ECO:0000256" key="5">
    <source>
        <dbReference type="ARBA" id="ARBA00022989"/>
    </source>
</evidence>
<gene>
    <name evidence="8" type="primary">cydB</name>
    <name evidence="8" type="ORF">O4J56_20355</name>
</gene>
<feature type="transmembrane region" description="Helical" evidence="7">
    <location>
        <begin position="226"/>
        <end position="246"/>
    </location>
</feature>
<evidence type="ECO:0000256" key="3">
    <source>
        <dbReference type="ARBA" id="ARBA00022475"/>
    </source>
</evidence>
<sequence>MTLETLWALVLVWLVAGYLVLDGYDYGIGMLLPALGRDDRRRRLMLNATGPFLLGNEVWLVAVAGVMIAAFPGLEGALFTAYYPLIAALLAGLMLRGTGIQLRRFGRGPGWRTAMDAATVTGSLVPAAALGMLVGGMLRGAPQGLSAGAAAADLLHPFTLLCGLAGVLLFSLHGAVYLALRLGGPAGDQARAAVGRLAPAALAVVVAAAAAGALSGDVRAVLTAPVSAAVGAAIAVGACAAAWALARSGAAAAAFACTSVAVLAPFAAVLAGARPHVFTGRAGEGALTLSDVLADEATLALLAWFIVPLAVVGLAAQAWNWWSFRERLDERSPLYF</sequence>
<dbReference type="InterPro" id="IPR003317">
    <property type="entry name" value="Cyt-d_oxidase_su2"/>
</dbReference>
<dbReference type="Proteomes" id="UP001527866">
    <property type="component" value="Unassembled WGS sequence"/>
</dbReference>